<accession>A0A4P8XNV8</accession>
<dbReference type="OrthoDB" id="2990399at2"/>
<dbReference type="Proteomes" id="UP000300879">
    <property type="component" value="Chromosome"/>
</dbReference>
<organism evidence="1 2">
    <name type="scientific">Paenibacillus algicola</name>
    <dbReference type="NCBI Taxonomy" id="2565926"/>
    <lineage>
        <taxon>Bacteria</taxon>
        <taxon>Bacillati</taxon>
        <taxon>Bacillota</taxon>
        <taxon>Bacilli</taxon>
        <taxon>Bacillales</taxon>
        <taxon>Paenibacillaceae</taxon>
        <taxon>Paenibacillus</taxon>
    </lineage>
</organism>
<evidence type="ECO:0000313" key="1">
    <source>
        <dbReference type="EMBL" id="QCT04577.1"/>
    </source>
</evidence>
<keyword evidence="2" id="KW-1185">Reference proteome</keyword>
<dbReference type="EMBL" id="CP040396">
    <property type="protein sequence ID" value="QCT04577.1"/>
    <property type="molecule type" value="Genomic_DNA"/>
</dbReference>
<protein>
    <submittedName>
        <fullName evidence="1">Uncharacterized protein</fullName>
    </submittedName>
</protein>
<evidence type="ECO:0000313" key="2">
    <source>
        <dbReference type="Proteomes" id="UP000300879"/>
    </source>
</evidence>
<name>A0A4P8XNV8_9BACL</name>
<dbReference type="AlphaFoldDB" id="A0A4P8XNV8"/>
<proteinExistence type="predicted"/>
<sequence>MVAHLLGILITYAAAVALVHGVHARYIKQWQGRRRAVHYVLVTSNHERQVEWIVRALSLYALLSGVRVKATMLDEQSADETLAIMGRMQNRAGIELVWVNMDEDVRNELKHELRSTSRQDDDSIYIDLRMGGEGARIPYW</sequence>
<gene>
    <name evidence="1" type="ORF">E6C60_3872</name>
</gene>
<dbReference type="RefSeq" id="WP_138227268.1">
    <property type="nucleotide sequence ID" value="NZ_CP040396.1"/>
</dbReference>
<dbReference type="KEGG" id="palo:E6C60_3872"/>
<reference evidence="1 2" key="1">
    <citation type="submission" date="2019-05" db="EMBL/GenBank/DDBJ databases">
        <authorList>
            <person name="Chen C."/>
        </authorList>
    </citation>
    <scope>NUCLEOTIDE SEQUENCE [LARGE SCALE GENOMIC DNA]</scope>
    <source>
        <strain evidence="1 2">HB172198</strain>
    </source>
</reference>